<dbReference type="FunFam" id="1.10.1580.10:FF:000003">
    <property type="entry name" value="Ribosome biogenesis GTPase A"/>
    <property type="match status" value="1"/>
</dbReference>
<evidence type="ECO:0000313" key="10">
    <source>
        <dbReference type="EMBL" id="SKC30976.1"/>
    </source>
</evidence>
<evidence type="ECO:0000259" key="9">
    <source>
        <dbReference type="PROSITE" id="PS51721"/>
    </source>
</evidence>
<evidence type="ECO:0000256" key="7">
    <source>
        <dbReference type="ARBA" id="ARBA00023134"/>
    </source>
</evidence>
<dbReference type="GO" id="GO:0006412">
    <property type="term" value="P:translation"/>
    <property type="evidence" value="ECO:0007669"/>
    <property type="project" value="TreeGrafter"/>
</dbReference>
<keyword evidence="4" id="KW-0547">Nucleotide-binding</keyword>
<dbReference type="AlphaFoldDB" id="A0A1T5HW76"/>
<keyword evidence="6" id="KW-0694">RNA-binding</keyword>
<proteinExistence type="predicted"/>
<gene>
    <name evidence="10" type="primary">rbgA</name>
    <name evidence="10" type="ORF">CZ809_00454</name>
</gene>
<dbReference type="Pfam" id="PF01926">
    <property type="entry name" value="MMR_HSR1"/>
    <property type="match status" value="1"/>
</dbReference>
<keyword evidence="5" id="KW-0378">Hydrolase</keyword>
<name>A0A1T5HW76_9GAMM</name>
<dbReference type="NCBIfam" id="TIGR03596">
    <property type="entry name" value="GTPase_YlqF"/>
    <property type="match status" value="1"/>
</dbReference>
<dbReference type="PROSITE" id="PS51721">
    <property type="entry name" value="G_CP"/>
    <property type="match status" value="1"/>
</dbReference>
<dbReference type="InterPro" id="IPR023179">
    <property type="entry name" value="GTP-bd_ortho_bundle_sf"/>
</dbReference>
<dbReference type="GO" id="GO:0003924">
    <property type="term" value="F:GTPase activity"/>
    <property type="evidence" value="ECO:0007669"/>
    <property type="project" value="TreeGrafter"/>
</dbReference>
<organism evidence="10 11">
    <name type="scientific">Photobacterium piscicola</name>
    <dbReference type="NCBI Taxonomy" id="1378299"/>
    <lineage>
        <taxon>Bacteria</taxon>
        <taxon>Pseudomonadati</taxon>
        <taxon>Pseudomonadota</taxon>
        <taxon>Gammaproteobacteria</taxon>
        <taxon>Vibrionales</taxon>
        <taxon>Vibrionaceae</taxon>
        <taxon>Photobacterium</taxon>
    </lineage>
</organism>
<evidence type="ECO:0000256" key="3">
    <source>
        <dbReference type="ARBA" id="ARBA00022490"/>
    </source>
</evidence>
<keyword evidence="7" id="KW-0342">GTP-binding</keyword>
<dbReference type="InterPro" id="IPR030378">
    <property type="entry name" value="G_CP_dom"/>
</dbReference>
<evidence type="ECO:0000313" key="11">
    <source>
        <dbReference type="Proteomes" id="UP000189966"/>
    </source>
</evidence>
<dbReference type="GO" id="GO:0005525">
    <property type="term" value="F:GTP binding"/>
    <property type="evidence" value="ECO:0007669"/>
    <property type="project" value="UniProtKB-KW"/>
</dbReference>
<evidence type="ECO:0000256" key="6">
    <source>
        <dbReference type="ARBA" id="ARBA00022884"/>
    </source>
</evidence>
<comment type="subcellular location">
    <subcellularLocation>
        <location evidence="1">Cytoplasm</location>
    </subcellularLocation>
</comment>
<evidence type="ECO:0000256" key="2">
    <source>
        <dbReference type="ARBA" id="ARBA00014898"/>
    </source>
</evidence>
<keyword evidence="3" id="KW-0963">Cytoplasm</keyword>
<dbReference type="PANTHER" id="PTHR45782">
    <property type="entry name" value="MITOCHONDRIAL RIBOSOME-ASSOCIATED GTPASE 1"/>
    <property type="match status" value="1"/>
</dbReference>
<dbReference type="GO" id="GO:0005737">
    <property type="term" value="C:cytoplasm"/>
    <property type="evidence" value="ECO:0007669"/>
    <property type="project" value="UniProtKB-SubCell"/>
</dbReference>
<sequence length="353" mass="40055">MWIENDVHCYLLQKFLVPPDVPHGATSKNKEYINQMSSQSIQWFPGHMHKARKEIEEAMPKVDVIIEVLDARIPFSSENPLIKSFRETNDGKPVVKVLNKRDLADPEMTQLWINHLEKEQGVKAIAITTENLNEVNQIMDLCRKLAPQREEAGKKIRTMIMGIPNVGKSTIINALAGRTVAITGNQPAVTRQQQRINLDNGILLSDTPGILWPKVENPHSGFRLAATGAIKDTAMDYIDVGFFSIEYLIKAYPDLIKARYNLDDDLPESAIELIEEIGRKRGCLKGGGRVDLHKASVILINELRNGTLGNITLEHPEMITEELINVAIAEERKTEEKIKKKEERRKRYLKNKR</sequence>
<protein>
    <recommendedName>
        <fullName evidence="2">Ribosome biogenesis GTPase A</fullName>
    </recommendedName>
</protein>
<reference evidence="10 11" key="1">
    <citation type="submission" date="2017-02" db="EMBL/GenBank/DDBJ databases">
        <authorList>
            <person name="Peterson S.W."/>
        </authorList>
    </citation>
    <scope>NUCLEOTIDE SEQUENCE [LARGE SCALE GENOMIC DNA]</scope>
    <source>
        <strain evidence="11">type strain: NCCB 100098</strain>
    </source>
</reference>
<keyword evidence="8" id="KW-0175">Coiled coil</keyword>
<dbReference type="FunFam" id="3.40.50.300:FF:000590">
    <property type="entry name" value="Ribosome biogenesis GTPase A"/>
    <property type="match status" value="1"/>
</dbReference>
<dbReference type="InterPro" id="IPR027417">
    <property type="entry name" value="P-loop_NTPase"/>
</dbReference>
<dbReference type="GO" id="GO:0003723">
    <property type="term" value="F:RNA binding"/>
    <property type="evidence" value="ECO:0007669"/>
    <property type="project" value="UniProtKB-KW"/>
</dbReference>
<dbReference type="Gene3D" id="1.10.1580.10">
    <property type="match status" value="1"/>
</dbReference>
<dbReference type="Gene3D" id="3.40.50.300">
    <property type="entry name" value="P-loop containing nucleotide triphosphate hydrolases"/>
    <property type="match status" value="1"/>
</dbReference>
<evidence type="ECO:0000256" key="1">
    <source>
        <dbReference type="ARBA" id="ARBA00004496"/>
    </source>
</evidence>
<evidence type="ECO:0000256" key="4">
    <source>
        <dbReference type="ARBA" id="ARBA00022741"/>
    </source>
</evidence>
<dbReference type="PANTHER" id="PTHR45782:SF4">
    <property type="entry name" value="MITOCHONDRIAL RIBOSOME-ASSOCIATED GTPASE 1"/>
    <property type="match status" value="1"/>
</dbReference>
<dbReference type="CDD" id="cd01856">
    <property type="entry name" value="YlqF"/>
    <property type="match status" value="1"/>
</dbReference>
<evidence type="ECO:0000256" key="8">
    <source>
        <dbReference type="SAM" id="Coils"/>
    </source>
</evidence>
<dbReference type="EMBL" id="FUZI01000001">
    <property type="protein sequence ID" value="SKC30976.1"/>
    <property type="molecule type" value="Genomic_DNA"/>
</dbReference>
<dbReference type="SUPFAM" id="SSF52540">
    <property type="entry name" value="P-loop containing nucleoside triphosphate hydrolases"/>
    <property type="match status" value="1"/>
</dbReference>
<evidence type="ECO:0000256" key="5">
    <source>
        <dbReference type="ARBA" id="ARBA00022801"/>
    </source>
</evidence>
<dbReference type="InterPro" id="IPR019991">
    <property type="entry name" value="GTP-bd_ribosome_bgen"/>
</dbReference>
<accession>A0A1T5HW76</accession>
<dbReference type="InterPro" id="IPR006073">
    <property type="entry name" value="GTP-bd"/>
</dbReference>
<dbReference type="Proteomes" id="UP000189966">
    <property type="component" value="Unassembled WGS sequence"/>
</dbReference>
<feature type="domain" description="CP-type G" evidence="9">
    <location>
        <begin position="52"/>
        <end position="213"/>
    </location>
</feature>
<feature type="coiled-coil region" evidence="8">
    <location>
        <begin position="324"/>
        <end position="351"/>
    </location>
</feature>